<dbReference type="EC" id="3.4.-.-" evidence="1"/>
<dbReference type="PANTHER" id="PTHR12994:SF17">
    <property type="entry name" value="LD30995P"/>
    <property type="match status" value="1"/>
</dbReference>
<gene>
    <name evidence="2" type="ORF">AVDCRST_MAG77-4135</name>
</gene>
<organism evidence="2">
    <name type="scientific">uncultured Chloroflexota bacterium</name>
    <dbReference type="NCBI Taxonomy" id="166587"/>
    <lineage>
        <taxon>Bacteria</taxon>
        <taxon>Bacillati</taxon>
        <taxon>Chloroflexota</taxon>
        <taxon>environmental samples</taxon>
    </lineage>
</organism>
<dbReference type="AlphaFoldDB" id="A0A6J4JPL2"/>
<reference evidence="2" key="1">
    <citation type="submission" date="2020-02" db="EMBL/GenBank/DDBJ databases">
        <authorList>
            <person name="Meier V. D."/>
        </authorList>
    </citation>
    <scope>NUCLEOTIDE SEQUENCE</scope>
    <source>
        <strain evidence="2">AVDCRST_MAG77</strain>
    </source>
</reference>
<keyword evidence="1" id="KW-0224">Dipeptidase</keyword>
<dbReference type="GO" id="GO:0070004">
    <property type="term" value="F:cysteine-type exopeptidase activity"/>
    <property type="evidence" value="ECO:0007669"/>
    <property type="project" value="InterPro"/>
</dbReference>
<evidence type="ECO:0000256" key="1">
    <source>
        <dbReference type="RuleBase" id="RU364089"/>
    </source>
</evidence>
<name>A0A6J4JPL2_9CHLR</name>
<dbReference type="InterPro" id="IPR005322">
    <property type="entry name" value="Peptidase_C69"/>
</dbReference>
<keyword evidence="1" id="KW-0378">Hydrolase</keyword>
<comment type="catalytic activity">
    <reaction evidence="1">
        <text>an L-aminoacyl-L-amino acid + H2O = 2 an L-alpha-amino acid</text>
        <dbReference type="Rhea" id="RHEA:48940"/>
        <dbReference type="ChEBI" id="CHEBI:15377"/>
        <dbReference type="ChEBI" id="CHEBI:59869"/>
        <dbReference type="ChEBI" id="CHEBI:77460"/>
    </reaction>
</comment>
<protein>
    <recommendedName>
        <fullName evidence="1">Dipeptidase</fullName>
        <ecNumber evidence="1">3.4.-.-</ecNumber>
    </recommendedName>
</protein>
<dbReference type="GO" id="GO:0006508">
    <property type="term" value="P:proteolysis"/>
    <property type="evidence" value="ECO:0007669"/>
    <property type="project" value="UniProtKB-KW"/>
</dbReference>
<dbReference type="EMBL" id="CADCTC010000218">
    <property type="protein sequence ID" value="CAA9284171.1"/>
    <property type="molecule type" value="Genomic_DNA"/>
</dbReference>
<sequence>MTRAALAAISGELLGCDTMVATPGATAHGQMVLAKNSDRPTEECQPLVLRERHEHPAGATLRTQFLELPQAPVTYRHVGSRPHWCWGYEHGFNEHQVAIGNEALPSRLAPFDDPKLVGMELIRLGLERGRTAAGAVDVMTGLTERYGQGAFRNDPGVRTYDNSYMVADPHEAYVLETAGHDWAVKRVAPGAAMGISNTRSLFDQWDRVSPTAETNATTQGWWPASPTLSAGAGSDRRRLDFGAAFGPVAAPDGTPPRVVLRGLRSCAVLGRIRGAIDAASMMAVLRDHADGTEAGLPLQEEIPFGRGTPSICMHYGEGPGGGVAGNTAASLVADLCADGSRWAVYWCSFYSPCLGVFFPVFLEAELPAELGIGGANASEDSPWWLFRDVERLVRADGTGEAVATVRGTWQPLQAELLKTAYDVARQARALQAAGNDAAGRALASDYVARTVQRVLATVRHLQGHLATRSAVRPPARVAVAAAG</sequence>
<proteinExistence type="inferred from homology"/>
<keyword evidence="1" id="KW-0645">Protease</keyword>
<dbReference type="PANTHER" id="PTHR12994">
    <property type="entry name" value="SECERNIN"/>
    <property type="match status" value="1"/>
</dbReference>
<comment type="similarity">
    <text evidence="1">Belongs to the peptidase C69 family.</text>
</comment>
<dbReference type="Gene3D" id="3.60.60.10">
    <property type="entry name" value="Penicillin V Acylase, Chain A"/>
    <property type="match status" value="1"/>
</dbReference>
<dbReference type="GO" id="GO:0016805">
    <property type="term" value="F:dipeptidase activity"/>
    <property type="evidence" value="ECO:0007669"/>
    <property type="project" value="UniProtKB-KW"/>
</dbReference>
<accession>A0A6J4JPL2</accession>
<dbReference type="Pfam" id="PF03577">
    <property type="entry name" value="Peptidase_C69"/>
    <property type="match status" value="1"/>
</dbReference>
<evidence type="ECO:0000313" key="2">
    <source>
        <dbReference type="EMBL" id="CAA9284171.1"/>
    </source>
</evidence>